<reference evidence="1" key="1">
    <citation type="submission" date="2014-11" db="EMBL/GenBank/DDBJ databases">
        <authorList>
            <person name="Amaro Gonzalez C."/>
        </authorList>
    </citation>
    <scope>NUCLEOTIDE SEQUENCE</scope>
</reference>
<dbReference type="EMBL" id="GBXM01073178">
    <property type="protein sequence ID" value="JAH35399.1"/>
    <property type="molecule type" value="Transcribed_RNA"/>
</dbReference>
<proteinExistence type="predicted"/>
<organism evidence="1">
    <name type="scientific">Anguilla anguilla</name>
    <name type="common">European freshwater eel</name>
    <name type="synonym">Muraena anguilla</name>
    <dbReference type="NCBI Taxonomy" id="7936"/>
    <lineage>
        <taxon>Eukaryota</taxon>
        <taxon>Metazoa</taxon>
        <taxon>Chordata</taxon>
        <taxon>Craniata</taxon>
        <taxon>Vertebrata</taxon>
        <taxon>Euteleostomi</taxon>
        <taxon>Actinopterygii</taxon>
        <taxon>Neopterygii</taxon>
        <taxon>Teleostei</taxon>
        <taxon>Anguilliformes</taxon>
        <taxon>Anguillidae</taxon>
        <taxon>Anguilla</taxon>
    </lineage>
</organism>
<sequence length="55" mass="6381">MRLAILCYFHFPFCNKEFSALQSIPEQSMLVSACCILDIFPTACTLFTKIHFFKN</sequence>
<evidence type="ECO:0000313" key="1">
    <source>
        <dbReference type="EMBL" id="JAH35399.1"/>
    </source>
</evidence>
<accession>A0A0E9S1W0</accession>
<reference evidence="1" key="2">
    <citation type="journal article" date="2015" name="Fish Shellfish Immunol.">
        <title>Early steps in the European eel (Anguilla anguilla)-Vibrio vulnificus interaction in the gills: Role of the RtxA13 toxin.</title>
        <authorList>
            <person name="Callol A."/>
            <person name="Pajuelo D."/>
            <person name="Ebbesson L."/>
            <person name="Teles M."/>
            <person name="MacKenzie S."/>
            <person name="Amaro C."/>
        </authorList>
    </citation>
    <scope>NUCLEOTIDE SEQUENCE</scope>
</reference>
<name>A0A0E9S1W0_ANGAN</name>
<dbReference type="AlphaFoldDB" id="A0A0E9S1W0"/>
<protein>
    <submittedName>
        <fullName evidence="1">Uncharacterized protein</fullName>
    </submittedName>
</protein>